<proteinExistence type="predicted"/>
<feature type="domain" description="Secretion system C-terminal sorting" evidence="3">
    <location>
        <begin position="717"/>
        <end position="776"/>
    </location>
</feature>
<accession>A0ABT3JKP3</accession>
<comment type="caution">
    <text evidence="5">The sequence shown here is derived from an EMBL/GenBank/DDBJ whole genome shotgun (WGS) entry which is preliminary data.</text>
</comment>
<dbReference type="RefSeq" id="WP_265143551.1">
    <property type="nucleotide sequence ID" value="NZ_JAPCHZ010000001.1"/>
</dbReference>
<dbReference type="SUPFAM" id="SSF49265">
    <property type="entry name" value="Fibronectin type III"/>
    <property type="match status" value="1"/>
</dbReference>
<keyword evidence="6" id="KW-1185">Reference proteome</keyword>
<evidence type="ECO:0000256" key="2">
    <source>
        <dbReference type="SAM" id="SignalP"/>
    </source>
</evidence>
<sequence length="784" mass="81551">MKKFLLSCFLALGFGANAQYAYVGNFEDPGYNTTIYKQFGGGSRTTAAACNGTNGGQLAISSSATQTGYMIDLSEIGQTGNGQKIDVSVGYKKASTVTGTLSLAYFVLNTATNQWSVNTFGTPVTLTSAATTTCATLSGTIPAGIIQPGQVYGVGAWFVRSGSTSGNIYVDDITVNQEVVTTVPACTTINYPANGSTISAGNLSLAWDAVPTAVSYDVTLGTTPGGSDLVNITVGGTTTNLTLATNTTYYAKVTPKNLNGSAAGCTEISFTTNNDIGYCGPITASAVTYPISSVSLNGVTNTSSAATGASAHEDFTAIVLPVYAGIPNQLTVAATGLGTNRFGMTVFIDWNNDGDFNDGGEQYFTTPPLVGGTGATVNLAGNIAVPNGVSLGNKRMRIKYNFNSSTTALIDALLNPCANLGNGQVEDYTLSLLNPPSAPICASVSLPVSGSTDFPANGTITWNTVQYAAGYKVYIGTTPGGTEIANGTVVTGTTYKPALQANTMYYLKVVPYNTVGDAAGCTEISFTTTTVQYCGPLTYSTVEPTTNVTFAGINNTTSATVGGSPAHEFFLDKIGTVLTNTTYPISMNANTDGTTFRHFFAVFIDWNQDGDFDDAGEKYFTTPETFKFVLGSDGVNGTPAVGSIVVPEDAKLGQTRMRVKSAYYGSTGPNTEPNLSNFANACVTTGSSFGQVEDYTIQVNSATTGTSNVDKAKVTAYPNPFHDVLNISDVKGVKSVSVSDVAGRLVKNMKAAAQLNLSDLKTGMYIVTLHMEDGSAKSIKTIKK</sequence>
<evidence type="ECO:0000313" key="5">
    <source>
        <dbReference type="EMBL" id="MCW4451357.1"/>
    </source>
</evidence>
<dbReference type="InterPro" id="IPR045474">
    <property type="entry name" value="GEVED"/>
</dbReference>
<dbReference type="InterPro" id="IPR013783">
    <property type="entry name" value="Ig-like_fold"/>
</dbReference>
<dbReference type="EMBL" id="JAPCHZ010000001">
    <property type="protein sequence ID" value="MCW4451357.1"/>
    <property type="molecule type" value="Genomic_DNA"/>
</dbReference>
<dbReference type="InterPro" id="IPR036116">
    <property type="entry name" value="FN3_sf"/>
</dbReference>
<evidence type="ECO:0000256" key="1">
    <source>
        <dbReference type="ARBA" id="ARBA00022729"/>
    </source>
</evidence>
<organism evidence="5 6">
    <name type="scientific">Kaistella yananensis</name>
    <dbReference type="NCBI Taxonomy" id="2989820"/>
    <lineage>
        <taxon>Bacteria</taxon>
        <taxon>Pseudomonadati</taxon>
        <taxon>Bacteroidota</taxon>
        <taxon>Flavobacteriia</taxon>
        <taxon>Flavobacteriales</taxon>
        <taxon>Weeksellaceae</taxon>
        <taxon>Chryseobacterium group</taxon>
        <taxon>Kaistella</taxon>
    </lineage>
</organism>
<name>A0ABT3JKP3_9FLAO</name>
<feature type="domain" description="GEVED" evidence="4">
    <location>
        <begin position="600"/>
        <end position="698"/>
    </location>
</feature>
<reference evidence="5 6" key="1">
    <citation type="submission" date="2022-10" db="EMBL/GenBank/DDBJ databases">
        <title>Kaistella sp. BT-6-1-3.</title>
        <authorList>
            <person name="Ai J."/>
            <person name="Deng Z."/>
        </authorList>
    </citation>
    <scope>NUCLEOTIDE SEQUENCE [LARGE SCALE GENOMIC DNA]</scope>
    <source>
        <strain evidence="5 6">BT6-1-3</strain>
    </source>
</reference>
<evidence type="ECO:0000259" key="4">
    <source>
        <dbReference type="Pfam" id="PF20009"/>
    </source>
</evidence>
<dbReference type="Pfam" id="PF20009">
    <property type="entry name" value="GEVED"/>
    <property type="match status" value="2"/>
</dbReference>
<dbReference type="Gene3D" id="2.60.40.10">
    <property type="entry name" value="Immunoglobulins"/>
    <property type="match status" value="2"/>
</dbReference>
<dbReference type="InterPro" id="IPR026444">
    <property type="entry name" value="Secre_tail"/>
</dbReference>
<gene>
    <name evidence="5" type="ORF">OK344_03960</name>
</gene>
<dbReference type="Proteomes" id="UP001209107">
    <property type="component" value="Unassembled WGS sequence"/>
</dbReference>
<evidence type="ECO:0000313" key="6">
    <source>
        <dbReference type="Proteomes" id="UP001209107"/>
    </source>
</evidence>
<feature type="chain" id="PRO_5045996523" evidence="2">
    <location>
        <begin position="22"/>
        <end position="784"/>
    </location>
</feature>
<evidence type="ECO:0000259" key="3">
    <source>
        <dbReference type="Pfam" id="PF18962"/>
    </source>
</evidence>
<dbReference type="Pfam" id="PF18962">
    <property type="entry name" value="Por_Secre_tail"/>
    <property type="match status" value="1"/>
</dbReference>
<feature type="domain" description="GEVED" evidence="4">
    <location>
        <begin position="344"/>
        <end position="430"/>
    </location>
</feature>
<protein>
    <submittedName>
        <fullName evidence="5">T9SS type A sorting domain-containing protein</fullName>
    </submittedName>
</protein>
<feature type="signal peptide" evidence="2">
    <location>
        <begin position="1"/>
        <end position="21"/>
    </location>
</feature>
<keyword evidence="1 2" id="KW-0732">Signal</keyword>
<dbReference type="NCBIfam" id="TIGR04183">
    <property type="entry name" value="Por_Secre_tail"/>
    <property type="match status" value="1"/>
</dbReference>